<evidence type="ECO:0000259" key="2">
    <source>
        <dbReference type="PROSITE" id="PS50234"/>
    </source>
</evidence>
<dbReference type="PROSITE" id="PS50234">
    <property type="entry name" value="VWFA"/>
    <property type="match status" value="1"/>
</dbReference>
<dbReference type="SUPFAM" id="SSF53300">
    <property type="entry name" value="vWA-like"/>
    <property type="match status" value="1"/>
</dbReference>
<dbReference type="Pfam" id="PF18571">
    <property type="entry name" value="VWA_3_C"/>
    <property type="match status" value="1"/>
</dbReference>
<dbReference type="InterPro" id="IPR036465">
    <property type="entry name" value="vWFA_dom_sf"/>
</dbReference>
<organism evidence="3 4">
    <name type="scientific">Micromonospora peucetia</name>
    <dbReference type="NCBI Taxonomy" id="47871"/>
    <lineage>
        <taxon>Bacteria</taxon>
        <taxon>Bacillati</taxon>
        <taxon>Actinomycetota</taxon>
        <taxon>Actinomycetes</taxon>
        <taxon>Micromonosporales</taxon>
        <taxon>Micromonosporaceae</taxon>
        <taxon>Micromonospora</taxon>
    </lineage>
</organism>
<dbReference type="Proteomes" id="UP000199343">
    <property type="component" value="Unassembled WGS sequence"/>
</dbReference>
<sequence>MNPAADPDGKRSSVSPANDLPLRLSVHHTECLPADGAVLDVVATVRGEEPAHADVRHDGLAEVILLDSSGSMGAPQAKMRAARQATAAAVDALPDGVAFAVVSGTALATMVYPGDRRLAVADETTRAAARNALRHVAPHGGTAIGTWLLLARRLLATRPDAIGHVILLTDGRNESQRPADLRAAVDDCVGRFTVDCRAIGSADGVHDWDAAELLGIAEALGANPVVPVEDLTGLTGEFRAVLTRAMSRRVPDVRLRVRTTGLARVRFVKQVHPALADLSGRGEPAGELATDYPVGAWSPHDQRDYHVALEVDAMAPGARRRIGWLSVHAGADTTPVEVPLTVEWTEDALRYSEINESVAYYTRQQDYAAAVQRGLAAARAGRVAEAEEHLGRAVALAHATGRDDDVALLTRVVDVLDAAGGRVRLKPDVDARLTQSSLVLAHQTSRWGPQEPPAQRAAPAGPPAPWRHCGDEQTGAYCEGCGAHHLSADRPGAGRS</sequence>
<dbReference type="Gene3D" id="3.40.50.410">
    <property type="entry name" value="von Willebrand factor, type A domain"/>
    <property type="match status" value="1"/>
</dbReference>
<dbReference type="PANTHER" id="PTHR10579">
    <property type="entry name" value="CALCIUM-ACTIVATED CHLORIDE CHANNEL REGULATOR"/>
    <property type="match status" value="1"/>
</dbReference>
<dbReference type="PANTHER" id="PTHR10579:SF43">
    <property type="entry name" value="ZINC FINGER (C3HC4-TYPE RING FINGER) FAMILY PROTEIN"/>
    <property type="match status" value="1"/>
</dbReference>
<dbReference type="Gene3D" id="2.60.40.3670">
    <property type="match status" value="1"/>
</dbReference>
<protein>
    <submittedName>
        <fullName evidence="3">von Willebrand factor type A domain-containing protein</fullName>
    </submittedName>
</protein>
<dbReference type="SMART" id="SM00327">
    <property type="entry name" value="VWA"/>
    <property type="match status" value="1"/>
</dbReference>
<feature type="domain" description="VWFA" evidence="2">
    <location>
        <begin position="61"/>
        <end position="242"/>
    </location>
</feature>
<evidence type="ECO:0000256" key="1">
    <source>
        <dbReference type="SAM" id="MobiDB-lite"/>
    </source>
</evidence>
<dbReference type="EMBL" id="FMIC01000002">
    <property type="protein sequence ID" value="SCL73284.1"/>
    <property type="molecule type" value="Genomic_DNA"/>
</dbReference>
<dbReference type="InterPro" id="IPR041176">
    <property type="entry name" value="VWA_3_C"/>
</dbReference>
<dbReference type="InterPro" id="IPR051266">
    <property type="entry name" value="CLCR"/>
</dbReference>
<accession>A0A1C6W4E4</accession>
<evidence type="ECO:0000313" key="3">
    <source>
        <dbReference type="EMBL" id="SCL73284.1"/>
    </source>
</evidence>
<dbReference type="Pfam" id="PF13768">
    <property type="entry name" value="VWA_3"/>
    <property type="match status" value="1"/>
</dbReference>
<dbReference type="Gene3D" id="1.20.120.1690">
    <property type="match status" value="1"/>
</dbReference>
<gene>
    <name evidence="3" type="ORF">GA0070608_5535</name>
</gene>
<feature type="region of interest" description="Disordered" evidence="1">
    <location>
        <begin position="444"/>
        <end position="473"/>
    </location>
</feature>
<dbReference type="STRING" id="47871.GA0070608_5535"/>
<dbReference type="AlphaFoldDB" id="A0A1C6W4E4"/>
<proteinExistence type="predicted"/>
<evidence type="ECO:0000313" key="4">
    <source>
        <dbReference type="Proteomes" id="UP000199343"/>
    </source>
</evidence>
<dbReference type="InterPro" id="IPR002035">
    <property type="entry name" value="VWF_A"/>
</dbReference>
<name>A0A1C6W4E4_9ACTN</name>
<dbReference type="CDD" id="cd00198">
    <property type="entry name" value="vWFA"/>
    <property type="match status" value="1"/>
</dbReference>
<reference evidence="3 4" key="1">
    <citation type="submission" date="2016-06" db="EMBL/GenBank/DDBJ databases">
        <authorList>
            <person name="Kjaerup R.B."/>
            <person name="Dalgaard T.S."/>
            <person name="Juul-Madsen H.R."/>
        </authorList>
    </citation>
    <scope>NUCLEOTIDE SEQUENCE [LARGE SCALE GENOMIC DNA]</scope>
    <source>
        <strain evidence="3 4">DSM 43363</strain>
    </source>
</reference>